<dbReference type="eggNOG" id="ENOG502T1W6">
    <property type="taxonomic scope" value="Eukaryota"/>
</dbReference>
<feature type="signal peptide" evidence="2">
    <location>
        <begin position="1"/>
        <end position="22"/>
    </location>
</feature>
<feature type="compositionally biased region" description="Basic and acidic residues" evidence="1">
    <location>
        <begin position="256"/>
        <end position="274"/>
    </location>
</feature>
<evidence type="ECO:0000256" key="1">
    <source>
        <dbReference type="SAM" id="MobiDB-lite"/>
    </source>
</evidence>
<sequence length="274" mass="29745">MKAVKNMFTATVTLCAADLTASGYTSLGINHPIGPHDHANPATYTHTNSTMHMAYCSDMAPVPLSPNCKVFDGMRACLGDDHLGAALEEERSAADLVGGHDGDEGGEDVDEAGDDGGDEGGVLAEADGLEEDGGVEHDDVDAGELLEEGDEQRERELRLELAAEEELPPRVRHRLALLARRRQVLELGAHVVDAADLGQRRAGHLAVAAHDEGDGRVRDGQRPQRDEGRRHRAERQPHPPAPPAGDLRRPVVRQARRQDPHRDHQLEQDVQHPP</sequence>
<name>J3L9S6_ORYBR</name>
<evidence type="ECO:0000313" key="3">
    <source>
        <dbReference type="EnsemblPlants" id="OB02G13930.1"/>
    </source>
</evidence>
<accession>J3L9S6</accession>
<evidence type="ECO:0000256" key="2">
    <source>
        <dbReference type="SAM" id="SignalP"/>
    </source>
</evidence>
<feature type="compositionally biased region" description="Basic and acidic residues" evidence="1">
    <location>
        <begin position="209"/>
        <end position="237"/>
    </location>
</feature>
<feature type="chain" id="PRO_5003772106" evidence="2">
    <location>
        <begin position="23"/>
        <end position="274"/>
    </location>
</feature>
<proteinExistence type="predicted"/>
<dbReference type="Proteomes" id="UP000006038">
    <property type="component" value="Unassembled WGS sequence"/>
</dbReference>
<dbReference type="HOGENOM" id="CLU_1017742_0_0_1"/>
<keyword evidence="4" id="KW-1185">Reference proteome</keyword>
<organism evidence="3">
    <name type="scientific">Oryza brachyantha</name>
    <name type="common">malo sina</name>
    <dbReference type="NCBI Taxonomy" id="4533"/>
    <lineage>
        <taxon>Eukaryota</taxon>
        <taxon>Viridiplantae</taxon>
        <taxon>Streptophyta</taxon>
        <taxon>Embryophyta</taxon>
        <taxon>Tracheophyta</taxon>
        <taxon>Spermatophyta</taxon>
        <taxon>Magnoliopsida</taxon>
        <taxon>Liliopsida</taxon>
        <taxon>Poales</taxon>
        <taxon>Poaceae</taxon>
        <taxon>BOP clade</taxon>
        <taxon>Oryzoideae</taxon>
        <taxon>Oryzeae</taxon>
        <taxon>Oryzinae</taxon>
        <taxon>Oryza</taxon>
    </lineage>
</organism>
<feature type="compositionally biased region" description="Acidic residues" evidence="1">
    <location>
        <begin position="104"/>
        <end position="118"/>
    </location>
</feature>
<feature type="compositionally biased region" description="Acidic residues" evidence="1">
    <location>
        <begin position="127"/>
        <end position="151"/>
    </location>
</feature>
<dbReference type="AlphaFoldDB" id="J3L9S6"/>
<feature type="region of interest" description="Disordered" evidence="1">
    <location>
        <begin position="96"/>
        <end position="153"/>
    </location>
</feature>
<feature type="region of interest" description="Disordered" evidence="1">
    <location>
        <begin position="207"/>
        <end position="274"/>
    </location>
</feature>
<keyword evidence="2" id="KW-0732">Signal</keyword>
<reference evidence="3" key="1">
    <citation type="submission" date="2013-04" db="UniProtKB">
        <authorList>
            <consortium name="EnsemblPlants"/>
        </authorList>
    </citation>
    <scope>IDENTIFICATION</scope>
</reference>
<dbReference type="EnsemblPlants" id="OB02G13930.1">
    <property type="protein sequence ID" value="OB02G13930.1"/>
    <property type="gene ID" value="OB02G13930"/>
</dbReference>
<evidence type="ECO:0000313" key="4">
    <source>
        <dbReference type="Proteomes" id="UP000006038"/>
    </source>
</evidence>
<protein>
    <submittedName>
        <fullName evidence="3">Uncharacterized protein</fullName>
    </submittedName>
</protein>
<dbReference type="Gramene" id="OB02G13930.1">
    <property type="protein sequence ID" value="OB02G13930.1"/>
    <property type="gene ID" value="OB02G13930"/>
</dbReference>